<sequence length="343" mass="38426">MKLTKHHLTLKLREPFTIARGSMTHQKSLVVQLEHDGISGFGEVTENLYYGHTIASMEASLEKIESILQEYISQRPEDVWDVFREKLEGDLFALSALDMAAHDYFARAQQFPTWKRWGLSWENVPVSSYTIGIDTVPTMVEKLHRQQGWDIYKIKLGTDRDLEIVRALRQETDAIFRVDANCGWGPQETVDNSIVLKDLRVEYIEQPLPADASEADQEFVFRNSVLPIIADESCQVEEDVRRYIGKFHGINVKICKCGGLTPALKMLKNARELGLKTMVGCMIESSVGISGAAQLLPLLDYADLDGSSLLEEDPAEGVLVLQGQVKLSERNGNGNGARLKSDS</sequence>
<dbReference type="Gene3D" id="3.30.390.10">
    <property type="entry name" value="Enolase-like, N-terminal domain"/>
    <property type="match status" value="1"/>
</dbReference>
<evidence type="ECO:0000313" key="9">
    <source>
        <dbReference type="EMBL" id="TWT58275.1"/>
    </source>
</evidence>
<accession>A0A5C5X819</accession>
<organism evidence="9 10">
    <name type="scientific">Thalassoglobus neptunius</name>
    <dbReference type="NCBI Taxonomy" id="1938619"/>
    <lineage>
        <taxon>Bacteria</taxon>
        <taxon>Pseudomonadati</taxon>
        <taxon>Planctomycetota</taxon>
        <taxon>Planctomycetia</taxon>
        <taxon>Planctomycetales</taxon>
        <taxon>Planctomycetaceae</taxon>
        <taxon>Thalassoglobus</taxon>
    </lineage>
</organism>
<evidence type="ECO:0000256" key="4">
    <source>
        <dbReference type="ARBA" id="ARBA00023235"/>
    </source>
</evidence>
<keyword evidence="3 6" id="KW-0460">Magnesium</keyword>
<name>A0A5C5X819_9PLAN</name>
<feature type="active site" description="Proton acceptor; specific for (R)-substrate epimerization" evidence="5">
    <location>
        <position position="155"/>
    </location>
</feature>
<dbReference type="GO" id="GO:0016855">
    <property type="term" value="F:racemase and epimerase activity, acting on amino acids and derivatives"/>
    <property type="evidence" value="ECO:0007669"/>
    <property type="project" value="UniProtKB-UniRule"/>
</dbReference>
<dbReference type="RefSeq" id="WP_146508544.1">
    <property type="nucleotide sequence ID" value="NZ_SIHI01000001.1"/>
</dbReference>
<comment type="caution">
    <text evidence="9">The sequence shown here is derived from an EMBL/GenBank/DDBJ whole genome shotgun (WGS) entry which is preliminary data.</text>
</comment>
<evidence type="ECO:0000256" key="6">
    <source>
        <dbReference type="PIRSR" id="PIRSR634603-3"/>
    </source>
</evidence>
<evidence type="ECO:0000256" key="2">
    <source>
        <dbReference type="ARBA" id="ARBA00022723"/>
    </source>
</evidence>
<evidence type="ECO:0000259" key="8">
    <source>
        <dbReference type="SMART" id="SM00922"/>
    </source>
</evidence>
<comment type="similarity">
    <text evidence="1 7">Belongs to the mandelate racemase/muconate lactonizing enzyme family.</text>
</comment>
<dbReference type="InterPro" id="IPR013342">
    <property type="entry name" value="Mandelate_racemase_C"/>
</dbReference>
<feature type="binding site" evidence="6">
    <location>
        <position position="179"/>
    </location>
    <ligand>
        <name>Mg(2+)</name>
        <dbReference type="ChEBI" id="CHEBI:18420"/>
    </ligand>
</feature>
<dbReference type="InterPro" id="IPR034593">
    <property type="entry name" value="DgoD-like"/>
</dbReference>
<dbReference type="SUPFAM" id="SSF54826">
    <property type="entry name" value="Enolase N-terminal domain-like"/>
    <property type="match status" value="1"/>
</dbReference>
<evidence type="ECO:0000256" key="3">
    <source>
        <dbReference type="ARBA" id="ARBA00022842"/>
    </source>
</evidence>
<dbReference type="SFLD" id="SFLDG00180">
    <property type="entry name" value="muconate_cycloisomerase"/>
    <property type="match status" value="1"/>
</dbReference>
<dbReference type="InterPro" id="IPR029017">
    <property type="entry name" value="Enolase-like_N"/>
</dbReference>
<feature type="active site" description="Proton acceptor; specific for (S)-substrate epimerization" evidence="5">
    <location>
        <position position="253"/>
    </location>
</feature>
<dbReference type="SMART" id="SM00922">
    <property type="entry name" value="MR_MLE"/>
    <property type="match status" value="1"/>
</dbReference>
<dbReference type="GO" id="GO:0046872">
    <property type="term" value="F:metal ion binding"/>
    <property type="evidence" value="ECO:0007669"/>
    <property type="project" value="UniProtKB-KW"/>
</dbReference>
<dbReference type="Gene3D" id="3.20.20.120">
    <property type="entry name" value="Enolase-like C-terminal domain"/>
    <property type="match status" value="1"/>
</dbReference>
<keyword evidence="4 7" id="KW-0413">Isomerase</keyword>
<dbReference type="Pfam" id="PF13378">
    <property type="entry name" value="MR_MLE_C"/>
    <property type="match status" value="1"/>
</dbReference>
<feature type="binding site" evidence="6">
    <location>
        <position position="205"/>
    </location>
    <ligand>
        <name>Mg(2+)</name>
        <dbReference type="ChEBI" id="CHEBI:18420"/>
    </ligand>
</feature>
<dbReference type="SFLD" id="SFLDS00001">
    <property type="entry name" value="Enolase"/>
    <property type="match status" value="1"/>
</dbReference>
<dbReference type="Pfam" id="PF02746">
    <property type="entry name" value="MR_MLE_N"/>
    <property type="match status" value="1"/>
</dbReference>
<dbReference type="InterPro" id="IPR029065">
    <property type="entry name" value="Enolase_C-like"/>
</dbReference>
<dbReference type="EC" id="5.1.1.-" evidence="7"/>
<feature type="domain" description="Mandelate racemase/muconate lactonizing enzyme C-terminal" evidence="8">
    <location>
        <begin position="133"/>
        <end position="227"/>
    </location>
</feature>
<protein>
    <recommendedName>
        <fullName evidence="7">Dipeptide epimerase</fullName>
        <ecNumber evidence="7">5.1.1.-</ecNumber>
    </recommendedName>
</protein>
<dbReference type="Proteomes" id="UP000317243">
    <property type="component" value="Unassembled WGS sequence"/>
</dbReference>
<reference evidence="9 10" key="1">
    <citation type="submission" date="2019-02" db="EMBL/GenBank/DDBJ databases">
        <title>Deep-cultivation of Planctomycetes and their phenomic and genomic characterization uncovers novel biology.</title>
        <authorList>
            <person name="Wiegand S."/>
            <person name="Jogler M."/>
            <person name="Boedeker C."/>
            <person name="Pinto D."/>
            <person name="Vollmers J."/>
            <person name="Rivas-Marin E."/>
            <person name="Kohn T."/>
            <person name="Peeters S.H."/>
            <person name="Heuer A."/>
            <person name="Rast P."/>
            <person name="Oberbeckmann S."/>
            <person name="Bunk B."/>
            <person name="Jeske O."/>
            <person name="Meyerdierks A."/>
            <person name="Storesund J.E."/>
            <person name="Kallscheuer N."/>
            <person name="Luecker S."/>
            <person name="Lage O.M."/>
            <person name="Pohl T."/>
            <person name="Merkel B.J."/>
            <person name="Hornburger P."/>
            <person name="Mueller R.-W."/>
            <person name="Bruemmer F."/>
            <person name="Labrenz M."/>
            <person name="Spormann A.M."/>
            <person name="Op Den Camp H."/>
            <person name="Overmann J."/>
            <person name="Amann R."/>
            <person name="Jetten M.S.M."/>
            <person name="Mascher T."/>
            <person name="Medema M.H."/>
            <person name="Devos D.P."/>
            <person name="Kaster A.-K."/>
            <person name="Ovreas L."/>
            <person name="Rohde M."/>
            <person name="Galperin M.Y."/>
            <person name="Jogler C."/>
        </authorList>
    </citation>
    <scope>NUCLEOTIDE SEQUENCE [LARGE SCALE GENOMIC DNA]</scope>
    <source>
        <strain evidence="9 10">KOR42</strain>
    </source>
</reference>
<dbReference type="OrthoDB" id="9775391at2"/>
<evidence type="ECO:0000256" key="5">
    <source>
        <dbReference type="PIRSR" id="PIRSR634603-1"/>
    </source>
</evidence>
<dbReference type="SUPFAM" id="SSF51604">
    <property type="entry name" value="Enolase C-terminal domain-like"/>
    <property type="match status" value="1"/>
</dbReference>
<feature type="binding site" evidence="6">
    <location>
        <position position="231"/>
    </location>
    <ligand>
        <name>Mg(2+)</name>
        <dbReference type="ChEBI" id="CHEBI:18420"/>
    </ligand>
</feature>
<dbReference type="PANTHER" id="PTHR48080:SF3">
    <property type="entry name" value="ENOLASE SUPERFAMILY MEMBER DDB_G0284701"/>
    <property type="match status" value="1"/>
</dbReference>
<comment type="cofactor">
    <cofactor evidence="6 7">
        <name>Mg(2+)</name>
        <dbReference type="ChEBI" id="CHEBI:18420"/>
    </cofactor>
    <text evidence="6 7">Binds 1 Mg(2+) ion per subunit.</text>
</comment>
<dbReference type="EMBL" id="SIHI01000001">
    <property type="protein sequence ID" value="TWT58275.1"/>
    <property type="molecule type" value="Genomic_DNA"/>
</dbReference>
<proteinExistence type="inferred from homology"/>
<dbReference type="CDD" id="cd03319">
    <property type="entry name" value="L-Ala-DL-Glu_epimerase"/>
    <property type="match status" value="1"/>
</dbReference>
<evidence type="ECO:0000256" key="1">
    <source>
        <dbReference type="ARBA" id="ARBA00008031"/>
    </source>
</evidence>
<dbReference type="AlphaFoldDB" id="A0A5C5X819"/>
<keyword evidence="2 6" id="KW-0479">Metal-binding</keyword>
<keyword evidence="10" id="KW-1185">Reference proteome</keyword>
<dbReference type="InterPro" id="IPR036849">
    <property type="entry name" value="Enolase-like_C_sf"/>
</dbReference>
<gene>
    <name evidence="9" type="primary">ycjG</name>
    <name evidence="9" type="ORF">KOR42_16480</name>
</gene>
<evidence type="ECO:0000256" key="7">
    <source>
        <dbReference type="RuleBase" id="RU366006"/>
    </source>
</evidence>
<dbReference type="InterPro" id="IPR034603">
    <property type="entry name" value="Dipeptide_epimerase"/>
</dbReference>
<dbReference type="InterPro" id="IPR013341">
    <property type="entry name" value="Mandelate_racemase_N_dom"/>
</dbReference>
<evidence type="ECO:0000313" key="10">
    <source>
        <dbReference type="Proteomes" id="UP000317243"/>
    </source>
</evidence>
<dbReference type="PANTHER" id="PTHR48080">
    <property type="entry name" value="D-GALACTONATE DEHYDRATASE-RELATED"/>
    <property type="match status" value="1"/>
</dbReference>